<evidence type="ECO:0000313" key="2">
    <source>
        <dbReference type="RefSeq" id="XP_015593892.1"/>
    </source>
</evidence>
<organism evidence="1 2">
    <name type="scientific">Cephus cinctus</name>
    <name type="common">Wheat stem sawfly</name>
    <dbReference type="NCBI Taxonomy" id="211228"/>
    <lineage>
        <taxon>Eukaryota</taxon>
        <taxon>Metazoa</taxon>
        <taxon>Ecdysozoa</taxon>
        <taxon>Arthropoda</taxon>
        <taxon>Hexapoda</taxon>
        <taxon>Insecta</taxon>
        <taxon>Pterygota</taxon>
        <taxon>Neoptera</taxon>
        <taxon>Endopterygota</taxon>
        <taxon>Hymenoptera</taxon>
        <taxon>Cephoidea</taxon>
        <taxon>Cephidae</taxon>
        <taxon>Cephus</taxon>
    </lineage>
</organism>
<accession>A0AAJ7FIT6</accession>
<dbReference type="AlphaFoldDB" id="A0AAJ7FIT6"/>
<dbReference type="KEGG" id="ccin:107267124"/>
<dbReference type="RefSeq" id="XP_015593892.1">
    <property type="nucleotide sequence ID" value="XM_015738406.2"/>
</dbReference>
<gene>
    <name evidence="2" type="primary">LOC107267124</name>
</gene>
<proteinExistence type="predicted"/>
<name>A0AAJ7FIT6_CEPCN</name>
<dbReference type="GeneID" id="107267124"/>
<evidence type="ECO:0000313" key="1">
    <source>
        <dbReference type="Proteomes" id="UP000694920"/>
    </source>
</evidence>
<sequence length="84" mass="9744">MDIGTRVTKTNPVKQANIINRLFFWWTMPLFWKGAKKDLLVTDLYAPVTSNKSKELGDALQRYSTIFSAIIHSRDYLFFNDSVV</sequence>
<dbReference type="Proteomes" id="UP000694920">
    <property type="component" value="Unplaced"/>
</dbReference>
<reference evidence="2" key="1">
    <citation type="submission" date="2025-08" db="UniProtKB">
        <authorList>
            <consortium name="RefSeq"/>
        </authorList>
    </citation>
    <scope>IDENTIFICATION</scope>
</reference>
<protein>
    <submittedName>
        <fullName evidence="2">Multidrug resistance-associated protein 4</fullName>
    </submittedName>
</protein>
<keyword evidence="1" id="KW-1185">Reference proteome</keyword>